<evidence type="ECO:0000313" key="2">
    <source>
        <dbReference type="Proteomes" id="UP000321490"/>
    </source>
</evidence>
<protein>
    <submittedName>
        <fullName evidence="1">Uncharacterized protein</fullName>
    </submittedName>
</protein>
<organism evidence="1 2">
    <name type="scientific">Modestobacter roseus</name>
    <dbReference type="NCBI Taxonomy" id="1181884"/>
    <lineage>
        <taxon>Bacteria</taxon>
        <taxon>Bacillati</taxon>
        <taxon>Actinomycetota</taxon>
        <taxon>Actinomycetes</taxon>
        <taxon>Geodermatophilales</taxon>
        <taxon>Geodermatophilaceae</taxon>
        <taxon>Modestobacter</taxon>
    </lineage>
</organism>
<dbReference type="RefSeq" id="WP_166521363.1">
    <property type="nucleotide sequence ID" value="NZ_VLKF01000001.1"/>
</dbReference>
<dbReference type="AlphaFoldDB" id="A0A562IWZ5"/>
<proteinExistence type="predicted"/>
<accession>A0A562IWZ5</accession>
<gene>
    <name evidence="1" type="ORF">JD78_04143</name>
</gene>
<comment type="caution">
    <text evidence="1">The sequence shown here is derived from an EMBL/GenBank/DDBJ whole genome shotgun (WGS) entry which is preliminary data.</text>
</comment>
<dbReference type="EMBL" id="VLKF01000001">
    <property type="protein sequence ID" value="TWH75581.1"/>
    <property type="molecule type" value="Genomic_DNA"/>
</dbReference>
<keyword evidence="2" id="KW-1185">Reference proteome</keyword>
<evidence type="ECO:0000313" key="1">
    <source>
        <dbReference type="EMBL" id="TWH75581.1"/>
    </source>
</evidence>
<name>A0A562IWZ5_9ACTN</name>
<dbReference type="Proteomes" id="UP000321490">
    <property type="component" value="Unassembled WGS sequence"/>
</dbReference>
<reference evidence="1 2" key="1">
    <citation type="submission" date="2019-07" db="EMBL/GenBank/DDBJ databases">
        <title>R&amp;d 2014.</title>
        <authorList>
            <person name="Klenk H.-P."/>
        </authorList>
    </citation>
    <scope>NUCLEOTIDE SEQUENCE [LARGE SCALE GENOMIC DNA]</scope>
    <source>
        <strain evidence="1 2">DSM 45764</strain>
    </source>
</reference>
<sequence length="108" mass="10402">MSGLVSVQLAALGQLRVELAALGRELADDADLSRATGSSLGSALPGPVGVAAAGAGGRCAELTGALADRTAAVAAVLDAALSAYRAADAGLAGQLAALDPPRGPRTPR</sequence>